<sequence>MQFTKFIKLVFETVSPGSTYVNNWHIRVMADRLQAAHEGKIKRLIVNVPPRMMKSICVSVAWPAWILGLNPCARIIVASYSQLLSEKLSLDTKCVLQSSWYRAIFPEVEISKLQNSRRKFITTKLGYRMATSVGGTVTGEGGDVLIVDDPLNPMQASSSKYRRKVFDWFKESFLTRINDRKKGIVVIVMHRLHTEDLSAQVLATSAHKTWHHLSIPFIAEKRATIFSLNRDYGSSRRRVAMYKRSKNEPIIKNLGSRYIEGLKNEVGIYAFSSQYQQKPINIGNSGIIRKGWLKRYHSDEFDTTESCIIQSWDTASTLHAHSNFSVCITLAIRDGSFFLLDVYRAKANYTELKKRVLHLSEHWKPDVILIEERSSGYQLLQEMSKKLPVIAFNPKKYCKLSRLLQIIPTIQKGHLFVPHYAPWLHDFESEICAFPNGENDDQVDSLTQAFNWYRDQGVSNIEEVPECNIRFLI</sequence>
<feature type="domain" description="Terminase large subunit gp17-like C-terminal" evidence="2">
    <location>
        <begin position="311"/>
        <end position="451"/>
    </location>
</feature>
<gene>
    <name evidence="3" type="ORF">ANAPHAGO_00402</name>
</gene>
<dbReference type="Pfam" id="PF17289">
    <property type="entry name" value="Terminase_6C"/>
    <property type="match status" value="1"/>
</dbReference>
<dbReference type="InterPro" id="IPR035421">
    <property type="entry name" value="Terminase_6C"/>
</dbReference>
<dbReference type="EMBL" id="CCXQ01000145">
    <property type="protein sequence ID" value="CEH11207.1"/>
    <property type="molecule type" value="Genomic_DNA"/>
</dbReference>
<evidence type="ECO:0000313" key="3">
    <source>
        <dbReference type="EMBL" id="CEH11207.1"/>
    </source>
</evidence>
<evidence type="ECO:0000256" key="1">
    <source>
        <dbReference type="ARBA" id="ARBA00022612"/>
    </source>
</evidence>
<reference evidence="3 4" key="1">
    <citation type="submission" date="2014-09" db="EMBL/GenBank/DDBJ databases">
        <authorList>
            <person name="Loux Valentin"/>
            <person name="Dugat Thibaut"/>
        </authorList>
    </citation>
    <scope>NUCLEOTIDE SEQUENCE [LARGE SCALE GENOMIC DNA]</scope>
    <source>
        <strain evidence="3 4">BOV-10_179</strain>
    </source>
</reference>
<dbReference type="NCBIfam" id="TIGR01630">
    <property type="entry name" value="psiM2_ORF9"/>
    <property type="match status" value="1"/>
</dbReference>
<keyword evidence="1" id="KW-1188">Viral release from host cell</keyword>
<evidence type="ECO:0000313" key="4">
    <source>
        <dbReference type="Proteomes" id="UP000055047"/>
    </source>
</evidence>
<dbReference type="RefSeq" id="WP_060757971.1">
    <property type="nucleotide sequence ID" value="NZ_CCXQ01000145.1"/>
</dbReference>
<name>A0A098GMF4_ANAPH</name>
<dbReference type="AlphaFoldDB" id="A0A098GMF4"/>
<dbReference type="InterPro" id="IPR006517">
    <property type="entry name" value="Phage_terminase_lsu-like_C"/>
</dbReference>
<dbReference type="Proteomes" id="UP000055047">
    <property type="component" value="Unassembled WGS sequence"/>
</dbReference>
<dbReference type="Gene3D" id="3.30.420.240">
    <property type="match status" value="1"/>
</dbReference>
<evidence type="ECO:0000259" key="2">
    <source>
        <dbReference type="Pfam" id="PF17289"/>
    </source>
</evidence>
<organism evidence="3 4">
    <name type="scientific">Anaplasma phagocytophilum</name>
    <name type="common">Ehrlichia phagocytophila</name>
    <dbReference type="NCBI Taxonomy" id="948"/>
    <lineage>
        <taxon>Bacteria</taxon>
        <taxon>Pseudomonadati</taxon>
        <taxon>Pseudomonadota</taxon>
        <taxon>Alphaproteobacteria</taxon>
        <taxon>Rickettsiales</taxon>
        <taxon>Anaplasmataceae</taxon>
        <taxon>Anaplasma</taxon>
        <taxon>phagocytophilum group</taxon>
    </lineage>
</organism>
<proteinExistence type="predicted"/>
<protein>
    <submittedName>
        <fullName evidence="3">Phage uncharacterized protein</fullName>
    </submittedName>
</protein>
<accession>A0A098GMF4</accession>